<keyword evidence="5" id="KW-0227">DNA damage</keyword>
<sequence>MAAASPSVVATLEREDDLEGWKAKARALIAQRVPPEAVVWRTQGEGDLFGGSTDQFPPPAAEIKLPRKAVQLAGTAIYHASRERFDLLYRFLWRSQSEPGLAEKMSDPDTAAVHRLAKAIRRDAHKMHAFVRFRKVGEIGGREQFGAWFEPDHHIVEREAPFFVRRFSNMDWVIVTPRKTAIYQNGKLFFRDGGRREDVPGDDSFEDAWKAYYASIFNPARIMTDAMRAEMPKKYWKNMPEASLIPELLESAPRRVAEMNTRAMTDPKQAISAKMIRESAQYGSLEELNATLLAFAEEHDLGNGVRLVAGEGSADADLFFIGEQPGDQEDLAGRPFVGPAGQLFGQYLQSADIDRSSAYVTNAVKRFNFQERGKRRIHQTPKAGEIDLWAPFLMQEHQLVKPKVSVTLGATALRGFFGRPVKLSEVRGETIPLPDDVGGVCVPTFHPSYLLRIQDEGQRQVEGRKFKADLEKARALALDGA</sequence>
<proteinExistence type="inferred from homology"/>
<evidence type="ECO:0000256" key="2">
    <source>
        <dbReference type="ARBA" id="ARBA00019403"/>
    </source>
</evidence>
<evidence type="ECO:0000256" key="3">
    <source>
        <dbReference type="ARBA" id="ARBA00022485"/>
    </source>
</evidence>
<evidence type="ECO:0000256" key="4">
    <source>
        <dbReference type="ARBA" id="ARBA00022723"/>
    </source>
</evidence>
<evidence type="ECO:0000256" key="1">
    <source>
        <dbReference type="ARBA" id="ARBA00006521"/>
    </source>
</evidence>
<keyword evidence="8" id="KW-0411">Iron-sulfur</keyword>
<dbReference type="InterPro" id="IPR005122">
    <property type="entry name" value="Uracil-DNA_glycosylase-like"/>
</dbReference>
<gene>
    <name evidence="11" type="ORF">HK107_02285</name>
</gene>
<dbReference type="InterPro" id="IPR036895">
    <property type="entry name" value="Uracil-DNA_glycosylase-like_sf"/>
</dbReference>
<organism evidence="11 12">
    <name type="scientific">Parvularcula mediterranea</name>
    <dbReference type="NCBI Taxonomy" id="2732508"/>
    <lineage>
        <taxon>Bacteria</taxon>
        <taxon>Pseudomonadati</taxon>
        <taxon>Pseudomonadota</taxon>
        <taxon>Alphaproteobacteria</taxon>
        <taxon>Parvularculales</taxon>
        <taxon>Parvularculaceae</taxon>
        <taxon>Parvularcula</taxon>
    </lineage>
</organism>
<keyword evidence="6" id="KW-0378">Hydrolase</keyword>
<dbReference type="NCBIfam" id="TIGR03914">
    <property type="entry name" value="UDG_fam_dom"/>
    <property type="match status" value="1"/>
</dbReference>
<keyword evidence="3" id="KW-0004">4Fe-4S</keyword>
<dbReference type="Pfam" id="PF13566">
    <property type="entry name" value="DUF4130"/>
    <property type="match status" value="1"/>
</dbReference>
<comment type="caution">
    <text evidence="11">The sequence shown here is derived from an EMBL/GenBank/DDBJ whole genome shotgun (WGS) entry which is preliminary data.</text>
</comment>
<dbReference type="AlphaFoldDB" id="A0A7Y3RJD8"/>
<keyword evidence="9" id="KW-0234">DNA repair</keyword>
<dbReference type="SMART" id="SM00986">
    <property type="entry name" value="UDG"/>
    <property type="match status" value="1"/>
</dbReference>
<dbReference type="Gene3D" id="3.40.470.10">
    <property type="entry name" value="Uracil-DNA glycosylase-like domain"/>
    <property type="match status" value="1"/>
</dbReference>
<evidence type="ECO:0000256" key="9">
    <source>
        <dbReference type="ARBA" id="ARBA00023204"/>
    </source>
</evidence>
<keyword evidence="4" id="KW-0479">Metal-binding</keyword>
<dbReference type="InterPro" id="IPR051536">
    <property type="entry name" value="UDG_Type-4/5"/>
</dbReference>
<evidence type="ECO:0000256" key="5">
    <source>
        <dbReference type="ARBA" id="ARBA00022763"/>
    </source>
</evidence>
<dbReference type="Proteomes" id="UP000536835">
    <property type="component" value="Unassembled WGS sequence"/>
</dbReference>
<dbReference type="GO" id="GO:0046872">
    <property type="term" value="F:metal ion binding"/>
    <property type="evidence" value="ECO:0007669"/>
    <property type="project" value="UniProtKB-KW"/>
</dbReference>
<name>A0A7Y3RJD8_9PROT</name>
<dbReference type="GO" id="GO:0051539">
    <property type="term" value="F:4 iron, 4 sulfur cluster binding"/>
    <property type="evidence" value="ECO:0007669"/>
    <property type="project" value="UniProtKB-KW"/>
</dbReference>
<comment type="similarity">
    <text evidence="1">Belongs to the uracil-DNA glycosylase (UDG) superfamily. Type 4 (UDGa) family.</text>
</comment>
<dbReference type="PANTHER" id="PTHR33693:SF9">
    <property type="entry name" value="TYPE-4 URACIL-DNA GLYCOSYLASE"/>
    <property type="match status" value="1"/>
</dbReference>
<keyword evidence="7" id="KW-0408">Iron</keyword>
<accession>A0A7Y3RJD8</accession>
<evidence type="ECO:0000256" key="6">
    <source>
        <dbReference type="ARBA" id="ARBA00022801"/>
    </source>
</evidence>
<reference evidence="11 12" key="1">
    <citation type="submission" date="2020-05" db="EMBL/GenBank/DDBJ databases">
        <title>Parvularcula mediterraneae sp. nov., isolated from polypropylene straw from shallow seawater of the seashore of Laganas in Zakynthos island, Greece.</title>
        <authorList>
            <person name="Szabo I."/>
            <person name="Al-Omari J."/>
            <person name="Rado J."/>
            <person name="Szerdahelyi G.S."/>
        </authorList>
    </citation>
    <scope>NUCLEOTIDE SEQUENCE [LARGE SCALE GENOMIC DNA]</scope>
    <source>
        <strain evidence="11 12">ZS-1/3</strain>
    </source>
</reference>
<dbReference type="Pfam" id="PF03167">
    <property type="entry name" value="UDG"/>
    <property type="match status" value="1"/>
</dbReference>
<dbReference type="NCBIfam" id="TIGR03915">
    <property type="entry name" value="SAM_7_link_chp"/>
    <property type="match status" value="1"/>
</dbReference>
<dbReference type="InterPro" id="IPR025404">
    <property type="entry name" value="DUF4130"/>
</dbReference>
<protein>
    <recommendedName>
        <fullName evidence="2">Type-4 uracil-DNA glycosylase</fullName>
    </recommendedName>
</protein>
<dbReference type="GO" id="GO:0097506">
    <property type="term" value="F:deaminated base DNA N-glycosylase activity"/>
    <property type="evidence" value="ECO:0007669"/>
    <property type="project" value="UniProtKB-ARBA"/>
</dbReference>
<dbReference type="EMBL" id="JABFCX010000002">
    <property type="protein sequence ID" value="NNU15152.1"/>
    <property type="molecule type" value="Genomic_DNA"/>
</dbReference>
<dbReference type="GO" id="GO:0006281">
    <property type="term" value="P:DNA repair"/>
    <property type="evidence" value="ECO:0007669"/>
    <property type="project" value="UniProtKB-KW"/>
</dbReference>
<evidence type="ECO:0000259" key="10">
    <source>
        <dbReference type="SMART" id="SM00986"/>
    </source>
</evidence>
<feature type="domain" description="Uracil-DNA glycosylase-like" evidence="10">
    <location>
        <begin position="309"/>
        <end position="471"/>
    </location>
</feature>
<dbReference type="InterPro" id="IPR005273">
    <property type="entry name" value="Ura-DNA_glyco_family4"/>
</dbReference>
<dbReference type="SMART" id="SM00987">
    <property type="entry name" value="UreE_C"/>
    <property type="match status" value="1"/>
</dbReference>
<dbReference type="InterPro" id="IPR023875">
    <property type="entry name" value="DNA_repair_put"/>
</dbReference>
<evidence type="ECO:0000256" key="8">
    <source>
        <dbReference type="ARBA" id="ARBA00023014"/>
    </source>
</evidence>
<evidence type="ECO:0000313" key="12">
    <source>
        <dbReference type="Proteomes" id="UP000536835"/>
    </source>
</evidence>
<evidence type="ECO:0000313" key="11">
    <source>
        <dbReference type="EMBL" id="NNU15152.1"/>
    </source>
</evidence>
<dbReference type="PANTHER" id="PTHR33693">
    <property type="entry name" value="TYPE-5 URACIL-DNA GLYCOSYLASE"/>
    <property type="match status" value="1"/>
</dbReference>
<dbReference type="CDD" id="cd10030">
    <property type="entry name" value="UDG-F4_TTUDGA_SPO1dp_like"/>
    <property type="match status" value="1"/>
</dbReference>
<keyword evidence="12" id="KW-1185">Reference proteome</keyword>
<evidence type="ECO:0000256" key="7">
    <source>
        <dbReference type="ARBA" id="ARBA00023004"/>
    </source>
</evidence>
<dbReference type="SUPFAM" id="SSF52141">
    <property type="entry name" value="Uracil-DNA glycosylase-like"/>
    <property type="match status" value="1"/>
</dbReference>